<evidence type="ECO:0000313" key="3">
    <source>
        <dbReference type="Proteomes" id="UP000095552"/>
    </source>
</evidence>
<dbReference type="EMBL" id="MDGQ01000005">
    <property type="protein sequence ID" value="OEK05632.1"/>
    <property type="molecule type" value="Genomic_DNA"/>
</dbReference>
<sequence>MSFSQIPIVEVRTYQAMKTMEPIKVDGLDDESAWANSAWSQEFIDIEGNKKPKPYKNTKVKMLWDNDYFYFFALLEEPHIWAKLTERDAVIFYDNDFEIFIDPDGDTHNYTEFEVNAFNTVWDLLLTKPYRDNGHAINAYDIDGLKSAIKINGTINDPSDTDVSWTVEVAIPWKVLRETTKVKAPPTAGDSWRVNFSRVQWETEIVNGEYVKKKNPKTGNNLPENNWVWSPQRAIAMHEPEFWGNVIFIDQAKNASTQTPTDLRAEEVRQTLYHIHRKQREFVRATKTYTSQKEHLLPIDQFSFGSPISWTLEADRHSYRVVMNDPMDSNLIWYIDQTGRLLKKKK</sequence>
<dbReference type="PANTHER" id="PTHR35532:SF5">
    <property type="entry name" value="CARBOHYDRATE-BINDING DOMAIN-CONTAINING PROTEIN"/>
    <property type="match status" value="1"/>
</dbReference>
<dbReference type="Pfam" id="PF06452">
    <property type="entry name" value="CBM9_1"/>
    <property type="match status" value="1"/>
</dbReference>
<accession>A0A1E5T2N4</accession>
<dbReference type="InterPro" id="IPR010502">
    <property type="entry name" value="Carb-bd_dom_fam9"/>
</dbReference>
<dbReference type="SUPFAM" id="SSF49344">
    <property type="entry name" value="CBD9-like"/>
    <property type="match status" value="1"/>
</dbReference>
<keyword evidence="3" id="KW-1185">Reference proteome</keyword>
<dbReference type="Gene3D" id="2.60.40.1190">
    <property type="match status" value="1"/>
</dbReference>
<comment type="caution">
    <text evidence="2">The sequence shown here is derived from an EMBL/GenBank/DDBJ whole genome shotgun (WGS) entry which is preliminary data.</text>
</comment>
<dbReference type="STRING" id="1563681.BFP71_16545"/>
<dbReference type="CDD" id="cd09620">
    <property type="entry name" value="CBM9_like_3"/>
    <property type="match status" value="1"/>
</dbReference>
<dbReference type="Proteomes" id="UP000095552">
    <property type="component" value="Unassembled WGS sequence"/>
</dbReference>
<evidence type="ECO:0000259" key="1">
    <source>
        <dbReference type="Pfam" id="PF06452"/>
    </source>
</evidence>
<dbReference type="AlphaFoldDB" id="A0A1E5T2N4"/>
<dbReference type="GO" id="GO:0030246">
    <property type="term" value="F:carbohydrate binding"/>
    <property type="evidence" value="ECO:0007669"/>
    <property type="project" value="InterPro"/>
</dbReference>
<evidence type="ECO:0000313" key="2">
    <source>
        <dbReference type="EMBL" id="OEK05632.1"/>
    </source>
</evidence>
<protein>
    <recommendedName>
        <fullName evidence="1">Carbohydrate-binding domain-containing protein</fullName>
    </recommendedName>
</protein>
<name>A0A1E5T2N4_9BACT</name>
<dbReference type="PANTHER" id="PTHR35532">
    <property type="entry name" value="SIMILAR TO POLYHYDROXYALKANOATE DEPOLYMERASE"/>
    <property type="match status" value="1"/>
</dbReference>
<gene>
    <name evidence="2" type="ORF">BFP71_16545</name>
</gene>
<dbReference type="GO" id="GO:0016052">
    <property type="term" value="P:carbohydrate catabolic process"/>
    <property type="evidence" value="ECO:0007669"/>
    <property type="project" value="InterPro"/>
</dbReference>
<organism evidence="2 3">
    <name type="scientific">Roseivirga misakiensis</name>
    <dbReference type="NCBI Taxonomy" id="1563681"/>
    <lineage>
        <taxon>Bacteria</taxon>
        <taxon>Pseudomonadati</taxon>
        <taxon>Bacteroidota</taxon>
        <taxon>Cytophagia</taxon>
        <taxon>Cytophagales</taxon>
        <taxon>Roseivirgaceae</taxon>
        <taxon>Roseivirga</taxon>
    </lineage>
</organism>
<feature type="domain" description="Carbohydrate-binding" evidence="1">
    <location>
        <begin position="25"/>
        <end position="180"/>
    </location>
</feature>
<dbReference type="GO" id="GO:0004553">
    <property type="term" value="F:hydrolase activity, hydrolyzing O-glycosyl compounds"/>
    <property type="evidence" value="ECO:0007669"/>
    <property type="project" value="InterPro"/>
</dbReference>
<reference evidence="2 3" key="1">
    <citation type="submission" date="2016-08" db="EMBL/GenBank/DDBJ databases">
        <title>Draft genome of Fabibacter sp. strain SK-8.</title>
        <authorList>
            <person name="Wong S.-K."/>
            <person name="Hamasaki K."/>
            <person name="Yoshizawa S."/>
        </authorList>
    </citation>
    <scope>NUCLEOTIDE SEQUENCE [LARGE SCALE GENOMIC DNA]</scope>
    <source>
        <strain evidence="2 3">SK-8</strain>
    </source>
</reference>
<proteinExistence type="predicted"/>